<keyword evidence="1" id="KW-0732">Signal</keyword>
<evidence type="ECO:0000259" key="2">
    <source>
        <dbReference type="Pfam" id="PF04151"/>
    </source>
</evidence>
<proteinExistence type="predicted"/>
<name>A0ABU9JH63_AEREN</name>
<evidence type="ECO:0000256" key="1">
    <source>
        <dbReference type="SAM" id="SignalP"/>
    </source>
</evidence>
<feature type="signal peptide" evidence="1">
    <location>
        <begin position="1"/>
        <end position="25"/>
    </location>
</feature>
<protein>
    <submittedName>
        <fullName evidence="3">G-type lysozyme inhibitor</fullName>
    </submittedName>
</protein>
<feature type="domain" description="Peptidase C-terminal archaeal/bacterial" evidence="2">
    <location>
        <begin position="56"/>
        <end position="119"/>
    </location>
</feature>
<evidence type="ECO:0000313" key="4">
    <source>
        <dbReference type="Proteomes" id="UP001491613"/>
    </source>
</evidence>
<organism evidence="3 4">
    <name type="scientific">Aeromonas enteropelogenes</name>
    <name type="common">Aeromonas trota</name>
    <dbReference type="NCBI Taxonomy" id="29489"/>
    <lineage>
        <taxon>Bacteria</taxon>
        <taxon>Pseudomonadati</taxon>
        <taxon>Pseudomonadota</taxon>
        <taxon>Gammaproteobacteria</taxon>
        <taxon>Aeromonadales</taxon>
        <taxon>Aeromonadaceae</taxon>
        <taxon>Aeromonas</taxon>
    </lineage>
</organism>
<sequence length="139" mass="14534">MKRAIQAALLAVTMAVTMAAAGVQAADKITTVPVQFAKGAHSAQVKGNFSGYNTIHYTLVAKAGQTMTVKIGGSSNANFNVFAPGAIPGQAEALGRNDGNGQWQSTLPTSGKYLIQVYQMRASARRGEQVPHTLSVSIQ</sequence>
<feature type="chain" id="PRO_5046434973" evidence="1">
    <location>
        <begin position="26"/>
        <end position="139"/>
    </location>
</feature>
<comment type="caution">
    <text evidence="3">The sequence shown here is derived from an EMBL/GenBank/DDBJ whole genome shotgun (WGS) entry which is preliminary data.</text>
</comment>
<reference evidence="3 4" key="1">
    <citation type="submission" date="2024-01" db="EMBL/GenBank/DDBJ databases">
        <title>Horizontal gene transfer in Aeromonas trota.</title>
        <authorList>
            <person name="Otero Olarra J.E."/>
            <person name="Perez Valdespino A."/>
        </authorList>
    </citation>
    <scope>NUCLEOTIDE SEQUENCE [LARGE SCALE GENOMIC DNA]</scope>
    <source>
        <strain evidence="3 4">9.1</strain>
    </source>
</reference>
<dbReference type="RefSeq" id="WP_201983120.1">
    <property type="nucleotide sequence ID" value="NZ_JAEHHW010000016.1"/>
</dbReference>
<keyword evidence="4" id="KW-1185">Reference proteome</keyword>
<dbReference type="Pfam" id="PF04151">
    <property type="entry name" value="PPC"/>
    <property type="match status" value="1"/>
</dbReference>
<gene>
    <name evidence="3" type="ORF">V1482_19365</name>
</gene>
<dbReference type="EMBL" id="JAZDDP010000014">
    <property type="protein sequence ID" value="MEL3921569.1"/>
    <property type="molecule type" value="Genomic_DNA"/>
</dbReference>
<accession>A0ABU9JH63</accession>
<dbReference type="Proteomes" id="UP001491613">
    <property type="component" value="Unassembled WGS sequence"/>
</dbReference>
<dbReference type="Gene3D" id="2.60.120.380">
    <property type="match status" value="1"/>
</dbReference>
<dbReference type="InterPro" id="IPR007280">
    <property type="entry name" value="Peptidase_C_arc/bac"/>
</dbReference>
<evidence type="ECO:0000313" key="3">
    <source>
        <dbReference type="EMBL" id="MEL3921569.1"/>
    </source>
</evidence>